<evidence type="ECO:0000313" key="8">
    <source>
        <dbReference type="EMBL" id="HIP56927.1"/>
    </source>
</evidence>
<evidence type="ECO:0000256" key="5">
    <source>
        <dbReference type="ARBA" id="ARBA00023274"/>
    </source>
</evidence>
<dbReference type="GO" id="GO:0006412">
    <property type="term" value="P:translation"/>
    <property type="evidence" value="ECO:0007669"/>
    <property type="project" value="InterPro"/>
</dbReference>
<dbReference type="Proteomes" id="UP000605805">
    <property type="component" value="Unassembled WGS sequence"/>
</dbReference>
<evidence type="ECO:0000256" key="6">
    <source>
        <dbReference type="RuleBase" id="RU003934"/>
    </source>
</evidence>
<dbReference type="Gene3D" id="3.30.70.330">
    <property type="match status" value="1"/>
</dbReference>
<keyword evidence="3 7" id="KW-0694">RNA-binding</keyword>
<dbReference type="InterPro" id="IPR001014">
    <property type="entry name" value="Ribosomal_uL23_CS"/>
</dbReference>
<dbReference type="InterPro" id="IPR013025">
    <property type="entry name" value="Ribosomal_uL23-like"/>
</dbReference>
<gene>
    <name evidence="8" type="ORF">EYH02_02495</name>
</gene>
<keyword evidence="2 7" id="KW-0699">rRNA-binding</keyword>
<accession>A0A832YZD1</accession>
<evidence type="ECO:0000256" key="2">
    <source>
        <dbReference type="ARBA" id="ARBA00022730"/>
    </source>
</evidence>
<organism evidence="8 9">
    <name type="scientific">Ignisphaera aggregans</name>
    <dbReference type="NCBI Taxonomy" id="334771"/>
    <lineage>
        <taxon>Archaea</taxon>
        <taxon>Thermoproteota</taxon>
        <taxon>Thermoprotei</taxon>
        <taxon>Desulfurococcales</taxon>
        <taxon>Desulfurococcaceae</taxon>
        <taxon>Ignisphaera</taxon>
    </lineage>
</organism>
<evidence type="ECO:0000256" key="1">
    <source>
        <dbReference type="ARBA" id="ARBA00006700"/>
    </source>
</evidence>
<evidence type="ECO:0000313" key="9">
    <source>
        <dbReference type="Proteomes" id="UP000605805"/>
    </source>
</evidence>
<keyword evidence="4 6" id="KW-0689">Ribosomal protein</keyword>
<evidence type="ECO:0000256" key="7">
    <source>
        <dbReference type="RuleBase" id="RU003935"/>
    </source>
</evidence>
<sequence length="96" mass="11292">MSKETDQVSELERLSRIIVRFVTTEKAYLLAEKYNYITLKVIRSANKRQIKEAVEKLFKVKVVKVNTLIDRDGYKKAYVKLAPEYRAIELIERAAR</sequence>
<dbReference type="AlphaFoldDB" id="A0A832YZD1"/>
<evidence type="ECO:0000256" key="4">
    <source>
        <dbReference type="ARBA" id="ARBA00022980"/>
    </source>
</evidence>
<dbReference type="NCBIfam" id="NF011118">
    <property type="entry name" value="PRK14548.1"/>
    <property type="match status" value="1"/>
</dbReference>
<dbReference type="Pfam" id="PF00276">
    <property type="entry name" value="Ribosomal_L23"/>
    <property type="match status" value="1"/>
</dbReference>
<dbReference type="InterPro" id="IPR012678">
    <property type="entry name" value="Ribosomal_uL23/eL15/eS24_sf"/>
</dbReference>
<protein>
    <recommendedName>
        <fullName evidence="7">50S ribosomal protein L23</fullName>
    </recommendedName>
</protein>
<reference evidence="8" key="1">
    <citation type="journal article" date="2020" name="ISME J.">
        <title>Gammaproteobacteria mediating utilization of methyl-, sulfur- and petroleum organic compounds in deep ocean hydrothermal plumes.</title>
        <authorList>
            <person name="Zhou Z."/>
            <person name="Liu Y."/>
            <person name="Pan J."/>
            <person name="Cron B.R."/>
            <person name="Toner B.M."/>
            <person name="Anantharaman K."/>
            <person name="Breier J.A."/>
            <person name="Dick G.J."/>
            <person name="Li M."/>
        </authorList>
    </citation>
    <scope>NUCLEOTIDE SEQUENCE</scope>
    <source>
        <strain evidence="8">SZUA-1435</strain>
    </source>
</reference>
<dbReference type="GO" id="GO:1990904">
    <property type="term" value="C:ribonucleoprotein complex"/>
    <property type="evidence" value="ECO:0007669"/>
    <property type="project" value="UniProtKB-KW"/>
</dbReference>
<dbReference type="EMBL" id="DQTV01000045">
    <property type="protein sequence ID" value="HIP56927.1"/>
    <property type="molecule type" value="Genomic_DNA"/>
</dbReference>
<dbReference type="GO" id="GO:0019843">
    <property type="term" value="F:rRNA binding"/>
    <property type="evidence" value="ECO:0007669"/>
    <property type="project" value="UniProtKB-KW"/>
</dbReference>
<evidence type="ECO:0000256" key="3">
    <source>
        <dbReference type="ARBA" id="ARBA00022884"/>
    </source>
</evidence>
<proteinExistence type="inferred from homology"/>
<dbReference type="InterPro" id="IPR012677">
    <property type="entry name" value="Nucleotide-bd_a/b_plait_sf"/>
</dbReference>
<dbReference type="GO" id="GO:0005840">
    <property type="term" value="C:ribosome"/>
    <property type="evidence" value="ECO:0007669"/>
    <property type="project" value="UniProtKB-KW"/>
</dbReference>
<dbReference type="HAMAP" id="MF_01369_B">
    <property type="entry name" value="Ribosomal_uL23_B"/>
    <property type="match status" value="1"/>
</dbReference>
<dbReference type="GO" id="GO:0003735">
    <property type="term" value="F:structural constituent of ribosome"/>
    <property type="evidence" value="ECO:0007669"/>
    <property type="project" value="InterPro"/>
</dbReference>
<comment type="similarity">
    <text evidence="1 6">Belongs to the universal ribosomal protein uL23 family.</text>
</comment>
<name>A0A832YZD1_9CREN</name>
<comment type="caution">
    <text evidence="8">The sequence shown here is derived from an EMBL/GenBank/DDBJ whole genome shotgun (WGS) entry which is preliminary data.</text>
</comment>
<keyword evidence="5 6" id="KW-0687">Ribonucleoprotein</keyword>
<dbReference type="SUPFAM" id="SSF54189">
    <property type="entry name" value="Ribosomal proteins S24e, L23 and L15e"/>
    <property type="match status" value="1"/>
</dbReference>
<dbReference type="PANTHER" id="PTHR11620">
    <property type="entry name" value="60S RIBOSOMAL PROTEIN L23A"/>
    <property type="match status" value="1"/>
</dbReference>
<dbReference type="PROSITE" id="PS00050">
    <property type="entry name" value="RIBOSOMAL_L23"/>
    <property type="match status" value="1"/>
</dbReference>